<sequence length="264" mass="30849">MIDTYIINLERAKERWDKIITQLSPYPEFRIKKIIGVDGKYENFSKIHLDSNQSIRYFGQALSSGTIGCYLSHVKAWKTFCCSGKNYAFILEDDASFNPLLVLYLLKKLGIFHENSLNDTQKSDWDICSLQLNHRGMPLPIQNLQNGYELCTYLTSVTGAGAYVLSQHSAQRLLYKAFPIILPVDHYYTKSHRLDLKFVGIEPRTITQSAEFSFIERIGRERLKNISSWSRIFCGMRRVKEELHQSLYNLKWALPLYCKYRFFK</sequence>
<keyword evidence="2" id="KW-0808">Transferase</keyword>
<organism evidence="2 3">
    <name type="scientific">Holospora obtusa F1</name>
    <dbReference type="NCBI Taxonomy" id="1399147"/>
    <lineage>
        <taxon>Bacteria</taxon>
        <taxon>Pseudomonadati</taxon>
        <taxon>Pseudomonadota</taxon>
        <taxon>Alphaproteobacteria</taxon>
        <taxon>Holosporales</taxon>
        <taxon>Holosporaceae</taxon>
        <taxon>Holospora</taxon>
    </lineage>
</organism>
<accession>W6TDX7</accession>
<dbReference type="STRING" id="1399147.P618_200797"/>
<dbReference type="GO" id="GO:0016757">
    <property type="term" value="F:glycosyltransferase activity"/>
    <property type="evidence" value="ECO:0007669"/>
    <property type="project" value="UniProtKB-KW"/>
</dbReference>
<dbReference type="Pfam" id="PF01755">
    <property type="entry name" value="Glyco_transf_25"/>
    <property type="match status" value="1"/>
</dbReference>
<reference evidence="2 3" key="1">
    <citation type="journal article" date="2014" name="FEMS Microbiol. Lett.">
        <title>Draft genome sequences of three Holospora species (Holospora obtusa, Holospora undulata, and Holospora elegans), endonuclear symbiotic bacteria of the ciliate Paramecium caudatum.</title>
        <authorList>
            <person name="Dohra H."/>
            <person name="Tanaka K."/>
            <person name="Suzuki T."/>
            <person name="Fujishima M."/>
            <person name="Suzuki H."/>
        </authorList>
    </citation>
    <scope>NUCLEOTIDE SEQUENCE [LARGE SCALE GENOMIC DNA]</scope>
    <source>
        <strain evidence="2 3">F1</strain>
    </source>
</reference>
<proteinExistence type="predicted"/>
<dbReference type="InterPro" id="IPR002654">
    <property type="entry name" value="Glyco_trans_25"/>
</dbReference>
<name>W6TDX7_HOLOB</name>
<comment type="caution">
    <text evidence="2">The sequence shown here is derived from an EMBL/GenBank/DDBJ whole genome shotgun (WGS) entry which is preliminary data.</text>
</comment>
<dbReference type="AlphaFoldDB" id="W6TDX7"/>
<gene>
    <name evidence="2" type="ORF">P618_200797</name>
</gene>
<evidence type="ECO:0000313" key="3">
    <source>
        <dbReference type="Proteomes" id="UP000019112"/>
    </source>
</evidence>
<evidence type="ECO:0000313" key="2">
    <source>
        <dbReference type="EMBL" id="ETZ07026.1"/>
    </source>
</evidence>
<dbReference type="eggNOG" id="COG3306">
    <property type="taxonomic scope" value="Bacteria"/>
</dbReference>
<dbReference type="Proteomes" id="UP000019112">
    <property type="component" value="Unassembled WGS sequence"/>
</dbReference>
<feature type="domain" description="Glycosyl transferase family 25" evidence="1">
    <location>
        <begin position="1"/>
        <end position="187"/>
    </location>
</feature>
<evidence type="ECO:0000259" key="1">
    <source>
        <dbReference type="Pfam" id="PF01755"/>
    </source>
</evidence>
<protein>
    <submittedName>
        <fullName evidence="2">Procollagen galactosyltransferase 1</fullName>
    </submittedName>
</protein>
<keyword evidence="2" id="KW-0328">Glycosyltransferase</keyword>
<dbReference type="EMBL" id="AWTR02000070">
    <property type="protein sequence ID" value="ETZ07026.1"/>
    <property type="molecule type" value="Genomic_DNA"/>
</dbReference>
<keyword evidence="3" id="KW-1185">Reference proteome</keyword>
<dbReference type="CDD" id="cd06532">
    <property type="entry name" value="Glyco_transf_25"/>
    <property type="match status" value="1"/>
</dbReference>